<reference evidence="5" key="1">
    <citation type="journal article" date="2006" name="Science">
        <title>Ancient noncoding elements conserved in the human genome.</title>
        <authorList>
            <person name="Venkatesh B."/>
            <person name="Kirkness E.F."/>
            <person name="Loh Y.H."/>
            <person name="Halpern A.L."/>
            <person name="Lee A.P."/>
            <person name="Johnson J."/>
            <person name="Dandona N."/>
            <person name="Viswanathan L.D."/>
            <person name="Tay A."/>
            <person name="Venter J.C."/>
            <person name="Strausberg R.L."/>
            <person name="Brenner S."/>
        </authorList>
    </citation>
    <scope>NUCLEOTIDE SEQUENCE [LARGE SCALE GENOMIC DNA]</scope>
</reference>
<evidence type="ECO:0000259" key="2">
    <source>
        <dbReference type="SMART" id="SM01017"/>
    </source>
</evidence>
<dbReference type="AlphaFoldDB" id="V9KV22"/>
<dbReference type="InterPro" id="IPR014756">
    <property type="entry name" value="Ig_E-set"/>
</dbReference>
<dbReference type="GO" id="GO:0005737">
    <property type="term" value="C:cytoplasm"/>
    <property type="evidence" value="ECO:0007669"/>
    <property type="project" value="TreeGrafter"/>
</dbReference>
<evidence type="ECO:0000313" key="5">
    <source>
        <dbReference type="Proteomes" id="UP000314986"/>
    </source>
</evidence>
<dbReference type="InterPro" id="IPR014752">
    <property type="entry name" value="Arrestin-like_C"/>
</dbReference>
<dbReference type="GeneID" id="103182005"/>
<dbReference type="FunFam" id="2.60.40.640:FF:000007">
    <property type="entry name" value="Arrestin domain-containing protein 3 mRNA"/>
    <property type="match status" value="1"/>
</dbReference>
<proteinExistence type="evidence at transcript level"/>
<dbReference type="SMART" id="SM01017">
    <property type="entry name" value="Arrestin_C"/>
    <property type="match status" value="1"/>
</dbReference>
<dbReference type="InterPro" id="IPR011022">
    <property type="entry name" value="Arrestin_C-like"/>
</dbReference>
<dbReference type="Pfam" id="PF02752">
    <property type="entry name" value="Arrestin_C"/>
    <property type="match status" value="1"/>
</dbReference>
<dbReference type="RefSeq" id="XP_007897029.1">
    <property type="nucleotide sequence ID" value="XM_007898838.2"/>
</dbReference>
<dbReference type="SUPFAM" id="SSF81296">
    <property type="entry name" value="E set domains"/>
    <property type="match status" value="2"/>
</dbReference>
<feature type="domain" description="Arrestin C-terminal-like" evidence="2">
    <location>
        <begin position="182"/>
        <end position="309"/>
    </location>
</feature>
<reference evidence="3 5" key="3">
    <citation type="journal article" date="2014" name="Nature">
        <title>Elephant shark genome provides unique insights into gnathostome evolution.</title>
        <authorList>
            <consortium name="International Elephant Shark Genome Sequencing Consortium"/>
            <person name="Venkatesh B."/>
            <person name="Lee A.P."/>
            <person name="Ravi V."/>
            <person name="Maurya A.K."/>
            <person name="Lian M.M."/>
            <person name="Swann J.B."/>
            <person name="Ohta Y."/>
            <person name="Flajnik M.F."/>
            <person name="Sutoh Y."/>
            <person name="Kasahara M."/>
            <person name="Hoon S."/>
            <person name="Gangu V."/>
            <person name="Roy S.W."/>
            <person name="Irimia M."/>
            <person name="Korzh V."/>
            <person name="Kondrychyn I."/>
            <person name="Lim Z.W."/>
            <person name="Tay B.H."/>
            <person name="Tohari S."/>
            <person name="Kong K.W."/>
            <person name="Ho S."/>
            <person name="Lorente-Galdos B."/>
            <person name="Quilez J."/>
            <person name="Marques-Bonet T."/>
            <person name="Raney B.J."/>
            <person name="Ingham P.W."/>
            <person name="Tay A."/>
            <person name="Hillier L.W."/>
            <person name="Minx P."/>
            <person name="Boehm T."/>
            <person name="Wilson R.K."/>
            <person name="Brenner S."/>
            <person name="Warren W.C."/>
        </authorList>
    </citation>
    <scope>NUCLEOTIDE SEQUENCE</scope>
    <source>
        <tissue evidence="3">Gills</tissue>
    </source>
</reference>
<gene>
    <name evidence="4" type="primary">LOC103182005</name>
</gene>
<comment type="similarity">
    <text evidence="1">Belongs to the arrestin family.</text>
</comment>
<dbReference type="EMBL" id="JW869922">
    <property type="protein sequence ID" value="AFP02440.1"/>
    <property type="molecule type" value="mRNA"/>
</dbReference>
<dbReference type="PANTHER" id="PTHR11188">
    <property type="entry name" value="ARRESTIN DOMAIN CONTAINING PROTEIN"/>
    <property type="match status" value="1"/>
</dbReference>
<dbReference type="OrthoDB" id="2333384at2759"/>
<dbReference type="KEGG" id="cmk:103182005"/>
<dbReference type="InterPro" id="IPR050357">
    <property type="entry name" value="Arrestin_domain-protein"/>
</dbReference>
<reference evidence="4" key="4">
    <citation type="submission" date="2025-05" db="UniProtKB">
        <authorList>
            <consortium name="Ensembl"/>
        </authorList>
    </citation>
    <scope>IDENTIFICATION</scope>
</reference>
<reference evidence="5" key="2">
    <citation type="journal article" date="2007" name="PLoS Biol.">
        <title>Survey sequencing and comparative analysis of the elephant shark (Callorhinchus milii) genome.</title>
        <authorList>
            <person name="Venkatesh B."/>
            <person name="Kirkness E.F."/>
            <person name="Loh Y.H."/>
            <person name="Halpern A.L."/>
            <person name="Lee A.P."/>
            <person name="Johnson J."/>
            <person name="Dandona N."/>
            <person name="Viswanathan L.D."/>
            <person name="Tay A."/>
            <person name="Venter J.C."/>
            <person name="Strausberg R.L."/>
            <person name="Brenner S."/>
        </authorList>
    </citation>
    <scope>NUCLEOTIDE SEQUENCE [LARGE SCALE GENOMIC DNA]</scope>
</reference>
<evidence type="ECO:0000313" key="4">
    <source>
        <dbReference type="Ensembl" id="ENSCMIP00000010845.1"/>
    </source>
</evidence>
<evidence type="ECO:0000313" key="3">
    <source>
        <dbReference type="EMBL" id="AFP02440.1"/>
    </source>
</evidence>
<dbReference type="PANTHER" id="PTHR11188:SF48">
    <property type="entry name" value="ARRESTIN DOMAIN-CONTAINING PROTEIN 2"/>
    <property type="match status" value="1"/>
</dbReference>
<dbReference type="OMA" id="QSYSERM"/>
<organism evidence="3">
    <name type="scientific">Callorhinchus milii</name>
    <name type="common">Ghost shark</name>
    <dbReference type="NCBI Taxonomy" id="7868"/>
    <lineage>
        <taxon>Eukaryota</taxon>
        <taxon>Metazoa</taxon>
        <taxon>Chordata</taxon>
        <taxon>Craniata</taxon>
        <taxon>Vertebrata</taxon>
        <taxon>Chondrichthyes</taxon>
        <taxon>Holocephali</taxon>
        <taxon>Chimaeriformes</taxon>
        <taxon>Callorhinchidae</taxon>
        <taxon>Callorhinchus</taxon>
    </lineage>
</organism>
<dbReference type="Gene3D" id="2.60.40.640">
    <property type="match status" value="2"/>
</dbReference>
<accession>V9KV22</accession>
<dbReference type="Proteomes" id="UP000314986">
    <property type="component" value="Unassembled WGS sequence"/>
</dbReference>
<dbReference type="Ensembl" id="ENSCMIT00000011122.1">
    <property type="protein sequence ID" value="ENSCMIP00000010845.1"/>
    <property type="gene ID" value="ENSCMIG00000005694.1"/>
</dbReference>
<protein>
    <submittedName>
        <fullName evidence="4">Arrestin domain containing 2</fullName>
    </submittedName>
    <submittedName>
        <fullName evidence="3">Arrestin domain-containing protein 2-like protein</fullName>
    </submittedName>
</protein>
<dbReference type="GO" id="GO:0005886">
    <property type="term" value="C:plasma membrane"/>
    <property type="evidence" value="ECO:0007669"/>
    <property type="project" value="TreeGrafter"/>
</dbReference>
<dbReference type="GeneTree" id="ENSGT00940000159994"/>
<sequence length="401" mass="45284">MMWGKLRRFTVVFDSPPDPGSTPVYSIGDEVSGQVVLDVGCAMRVQSLRLHVQGCAKVHWTESRSAGSSTAYTQNYCDEVEYYSKKESLLQTDSGELTVLQPGRHEFRFSFQLPEENLVTSFEGKHGRVRYWVKAKLHRPWATVKKSKREFTVIEPIDINTPSMLASQAGTTEKIARVWYRNLGQVSLTAKIERKGYTPGEVIPIFAEIDNCCSRTVFPKASIIQTQTFIARGTRKQKKSVVATLLGEPVTTRKRVSWHGRPLKIPPVSPSLLQCRIIRVEYTLKVYVQIPGTSKLSLELPLVIGTIPLHPFGSRTSSIGSQYSCDMDWLRLTLPERPEPPPDYCEVVSGEEGGRAAQDLQLSEELVRALERPFLAYMQEFRYCPPPVYSEIDPHPRCMTS</sequence>
<dbReference type="InterPro" id="IPR011021">
    <property type="entry name" value="Arrestin-like_N"/>
</dbReference>
<keyword evidence="5" id="KW-1185">Reference proteome</keyword>
<dbReference type="STRING" id="7868.ENSCMIP00000010845"/>
<name>V9KV22_CALMI</name>
<dbReference type="GO" id="GO:0015031">
    <property type="term" value="P:protein transport"/>
    <property type="evidence" value="ECO:0007669"/>
    <property type="project" value="TreeGrafter"/>
</dbReference>
<dbReference type="Pfam" id="PF00339">
    <property type="entry name" value="Arrestin_N"/>
    <property type="match status" value="1"/>
</dbReference>
<evidence type="ECO:0000256" key="1">
    <source>
        <dbReference type="ARBA" id="ARBA00005298"/>
    </source>
</evidence>